<keyword evidence="1" id="KW-1133">Transmembrane helix</keyword>
<protein>
    <submittedName>
        <fullName evidence="2">PIR protein</fullName>
    </submittedName>
</protein>
<accession>A0A1D3JCF3</accession>
<proteinExistence type="predicted"/>
<reference evidence="2 3" key="1">
    <citation type="submission" date="2016-06" db="EMBL/GenBank/DDBJ databases">
        <authorList>
            <consortium name="Pathogen Informatics"/>
        </authorList>
    </citation>
    <scope>NUCLEOTIDE SEQUENCE [LARGE SCALE GENOMIC DNA]</scope>
    <source>
        <strain evidence="2">PocGH01</strain>
    </source>
</reference>
<dbReference type="AlphaFoldDB" id="A0A1D3JCF3"/>
<keyword evidence="1" id="KW-0472">Membrane</keyword>
<evidence type="ECO:0000313" key="3">
    <source>
        <dbReference type="Proteomes" id="UP000242942"/>
    </source>
</evidence>
<evidence type="ECO:0000256" key="1">
    <source>
        <dbReference type="SAM" id="Phobius"/>
    </source>
</evidence>
<dbReference type="Proteomes" id="UP000242942">
    <property type="component" value="Unassembled WGS sequence"/>
</dbReference>
<dbReference type="VEuPathDB" id="PlasmoDB:POWCR01_000217800"/>
<sequence>MVTNSLTEKYENLQNYSFYYNTLNSKNGHIDSISDQIFNDIIPNKTPNRSHIIENCKKLNNYIIRSIRQESYDTNVFFHIINYWLNNQMRSDSDEKNKLLFNWYKEFLIKYKNLNTYVSKFYYIDNRLFKKNKELYELYDNYNKLFTFLDPFDNSKCFYLSNIVNDYNNIIQQYLKYDNSNLPELLKHFRSTFEDQADEYIKSCAYRIPPFKSIIGKPDSTVHEIEHSQQITGEVDQFHSQTSENVASTFTITLFSTCVGTFLVLMFIYKITLFRYKLRNKKNKNMILLNNLEDETYKLPAYTSKVHERNSQYSMHNVTYQSVENS</sequence>
<gene>
    <name evidence="2" type="primary">PocGH01_00109800</name>
    <name evidence="2" type="ORF">POCGH01_00109800</name>
</gene>
<evidence type="ECO:0000313" key="2">
    <source>
        <dbReference type="EMBL" id="SBT83303.1"/>
    </source>
</evidence>
<name>A0A1D3JCF3_PLAOA</name>
<dbReference type="EMBL" id="FLRI01000079">
    <property type="protein sequence ID" value="SBT83303.1"/>
    <property type="molecule type" value="Genomic_DNA"/>
</dbReference>
<organism evidence="2 3">
    <name type="scientific">Plasmodium ovale</name>
    <name type="common">malaria parasite P. ovale</name>
    <dbReference type="NCBI Taxonomy" id="36330"/>
    <lineage>
        <taxon>Eukaryota</taxon>
        <taxon>Sar</taxon>
        <taxon>Alveolata</taxon>
        <taxon>Apicomplexa</taxon>
        <taxon>Aconoidasida</taxon>
        <taxon>Haemosporida</taxon>
        <taxon>Plasmodiidae</taxon>
        <taxon>Plasmodium</taxon>
        <taxon>Plasmodium (Plasmodium)</taxon>
    </lineage>
</organism>
<feature type="transmembrane region" description="Helical" evidence="1">
    <location>
        <begin position="246"/>
        <end position="269"/>
    </location>
</feature>
<keyword evidence="1" id="KW-0812">Transmembrane</keyword>
<dbReference type="VEuPathDB" id="PlasmoDB:PocGH01_00109800"/>
<dbReference type="OrthoDB" id="388250at2759"/>
<keyword evidence="3" id="KW-1185">Reference proteome</keyword>